<dbReference type="OrthoDB" id="1293114at2759"/>
<dbReference type="KEGG" id="mbe:MBM_03158"/>
<reference evidence="4 5" key="1">
    <citation type="journal article" date="2012" name="BMC Genomics">
        <title>Sequencing the genome of Marssonina brunnea reveals fungus-poplar co-evolution.</title>
        <authorList>
            <person name="Zhu S."/>
            <person name="Cao Y.-Z."/>
            <person name="Jiang C."/>
            <person name="Tan B.-Y."/>
            <person name="Wang Z."/>
            <person name="Feng S."/>
            <person name="Zhang L."/>
            <person name="Su X.-H."/>
            <person name="Brejova B."/>
            <person name="Vinar T."/>
            <person name="Xu M."/>
            <person name="Wang M.-X."/>
            <person name="Zhang S.-G."/>
            <person name="Huang M.-R."/>
            <person name="Wu R."/>
            <person name="Zhou Y."/>
        </authorList>
    </citation>
    <scope>NUCLEOTIDE SEQUENCE [LARGE SCALE GENOMIC DNA]</scope>
    <source>
        <strain evidence="4 5">MB_m1</strain>
    </source>
</reference>
<feature type="compositionally biased region" description="Polar residues" evidence="3">
    <location>
        <begin position="2518"/>
        <end position="2527"/>
    </location>
</feature>
<feature type="compositionally biased region" description="Low complexity" evidence="3">
    <location>
        <begin position="2528"/>
        <end position="2545"/>
    </location>
</feature>
<dbReference type="Proteomes" id="UP000006753">
    <property type="component" value="Unassembled WGS sequence"/>
</dbReference>
<feature type="compositionally biased region" description="Basic and acidic residues" evidence="3">
    <location>
        <begin position="1032"/>
        <end position="1045"/>
    </location>
</feature>
<keyword evidence="1 2" id="KW-0175">Coiled coil</keyword>
<dbReference type="EMBL" id="JH921432">
    <property type="protein sequence ID" value="EKD18916.1"/>
    <property type="molecule type" value="Genomic_DNA"/>
</dbReference>
<feature type="region of interest" description="Disordered" evidence="3">
    <location>
        <begin position="1005"/>
        <end position="1099"/>
    </location>
</feature>
<feature type="compositionally biased region" description="Low complexity" evidence="3">
    <location>
        <begin position="362"/>
        <end position="380"/>
    </location>
</feature>
<dbReference type="PANTHER" id="PTHR32083">
    <property type="entry name" value="CILIA AND FLAGELLA-ASSOCIATED PROTEIN 58-RELATED"/>
    <property type="match status" value="1"/>
</dbReference>
<feature type="region of interest" description="Disordered" evidence="3">
    <location>
        <begin position="1239"/>
        <end position="1403"/>
    </location>
</feature>
<feature type="compositionally biased region" description="Acidic residues" evidence="3">
    <location>
        <begin position="1322"/>
        <end position="1333"/>
    </location>
</feature>
<feature type="compositionally biased region" description="Low complexity" evidence="3">
    <location>
        <begin position="887"/>
        <end position="898"/>
    </location>
</feature>
<dbReference type="eggNOG" id="ENOG502QRRG">
    <property type="taxonomic scope" value="Eukaryota"/>
</dbReference>
<feature type="compositionally biased region" description="Basic and acidic residues" evidence="3">
    <location>
        <begin position="932"/>
        <end position="943"/>
    </location>
</feature>
<keyword evidence="5" id="KW-1185">Reference proteome</keyword>
<dbReference type="GeneID" id="18759093"/>
<feature type="coiled-coil region" evidence="2">
    <location>
        <begin position="1834"/>
        <end position="1984"/>
    </location>
</feature>
<feature type="compositionally biased region" description="Polar residues" evidence="3">
    <location>
        <begin position="2497"/>
        <end position="2511"/>
    </location>
</feature>
<name>K1X106_MARBU</name>
<dbReference type="STRING" id="1072389.K1X106"/>
<feature type="compositionally biased region" description="Polar residues" evidence="3">
    <location>
        <begin position="1051"/>
        <end position="1065"/>
    </location>
</feature>
<accession>K1X106</accession>
<feature type="compositionally biased region" description="Polar residues" evidence="3">
    <location>
        <begin position="2467"/>
        <end position="2480"/>
    </location>
</feature>
<protein>
    <submittedName>
        <fullName evidence="4">Myosin class II heavy chain</fullName>
    </submittedName>
</protein>
<dbReference type="CDD" id="cd06503">
    <property type="entry name" value="ATP-synt_Fo_b"/>
    <property type="match status" value="1"/>
</dbReference>
<feature type="compositionally biased region" description="Low complexity" evidence="3">
    <location>
        <begin position="314"/>
        <end position="325"/>
    </location>
</feature>
<feature type="region of interest" description="Disordered" evidence="3">
    <location>
        <begin position="1668"/>
        <end position="1708"/>
    </location>
</feature>
<dbReference type="HOGENOM" id="CLU_001004_0_0_1"/>
<sequence>MKAPSASGKDDEVASAGDLRIANFLSYLSSTAFFCYQHHNHTTPHSITPDVSVMLIYLFPLHSIRVPFTSSYTELNSSIDRVRYDKSKEGSGSGVRAAFEKRGTDGYKRLRETESDSDCISPDDIGQKISRDSVVDDRFVCAGLGVWLAMLGRGRKIPTDEHAREMHWASILVNGSAGVLGAHARGCDGDAAGWVNEAHLGHRLGMLAFTSERQIASQTRASPANISCPVHPTDQITQVFAGCEMTPPLRPPRRSRQPTRKKNDSTDAPYPADIQTISSLRSSPPPAEAAEDGYASLPQERLGEQKGQQGPGQGQEQPGASGSPGFSTSSTVDESLGSSPILPPLPAPTFRGRTFEPRPNRTPSGSPSSSSHYYTASWGSPYQQPDIRSLRTISHSHSNTLSSETSEDSPIRHLEFHTPFLRPAPTFARLHSDPEFVSHDGLISAAVLANRARRPATGLTEDWIRQHTGGEQAERNHWLSDSGRSSLSGSVVSADWLGENNTDPQTPTLKTFWESKEKAQGRKQGPRHRRQATTDTLTQKDFTDDFLDHAVPTMSLANDGAEMEVDRPPTPPPKEWNAAGAAPAAVKSATPVLGPPRVKKKLPWKGKNITVLLPWDERESKGQAPTPLNETEMAAMLKSWEDLGYDTAGFNLGPEGNLDEGSQGQSRSPWPLGHDVVNERMQKNYRVSIPDRREWDAYVDGLKEAKLQALLGALEEERPAISPAIPNPHGRRTSMQYPTLPFSPPLPTSSAASSHLAHQQNTFSPMLVPGAGMSASQSSNPGSIASPVSMHTRIGSLASPGPMHMPGKYSRNQSISFGGSEHPFGSPFQYPQQNSPGVWSPQHMLYAQGAGGRRGSPSLQNLGAVVSPASPFSQEGYFPPASDAMSQMQQRQQLLQTQHFSMQGGARASPRLQEVREMDEDEVSSESPSKTPEARERNNPNDLQKEIDDAEYHLEEQMQRELEHDDYSPHSDRDEDKFPQETITNHTRNVSSGGLAASRFANVDSHGPVLHHPQPHSRGHSLSQRPFQESEESAHELKGLGRSDLSDIETAPSNVGTPAQSTEPSASGHDRSFSAVSNPWADPVATNSENSTGHARGHSIKASTSTLNVGAKEFTFNPANAFKPTQFSFLNSFQSPANTFTPFQNPVSGLSSHFSNPSIASSSSKSKINVSAPAFTPGHKDFNFSTSGPAFRPDAPAFTPLTTFPDSVGAGSEAPHASIFGDIDLTTLGISKPVKQNKAIPIVRPDSSHKSVENEDVEDKDGRITQGGGRFKRARGSKDDGDSIPLFAEPSMPLRETSRGQSPPKDTTAGLPNVKAGKENSAPDEDSLEEGEITENVGGKDWSPWEFHEKKQAEDFNAARPFTSSKYGSGLPGYGIFDESGGEPAGPEQEPEKGKGHKQNVSSLSAKAKPFEFRPGAFNFSFGQPSESAPKAVSVPPVPPPVRISAGLSASKYARSPSPAPRIPTPMAESPEAHMQPYEQAQFQAAIPQVESPSPYPLQIEPGESFQEQSLEDIDEVMRLMNEAETVPRQDTVYHADPPRHINMPDMENSSPIRLLPQNVMRSDAPSPSPRRFQPLPGQSRVFSRVNDDPFVAEDLAALRLANDMMDSLPPSEWDDVLSDTEEAKLQPRAQFFDNHVNDLVGGLLSQRIEPLERTLENIQMSLDMMAARGQSTRRERRSISGALSDADDEDDDDQNPRRSMSPKRNQKLDRIKAIVVEALASHQSSRPATGTEDAQPDSKILLQAIEEMKEQLGSSMRHDLRIENIRNIVEDAVGKRLPVSPKPLSQYIDEAAREASFTARIAELEERLMRVDGDTGYRSTDLEETLLRADMRTEEETKQRRAAEDRLAEVQRLLRISSEEETRLREAIDEREKKIREIIDSSDAKVRNAEEQCAKTEMRIALLETSHENTQKSFGDLQNRHAMTGSELRDARLEIHRLQLEAERIIEGARRHSEDAEMANETNKELRRTLESLRAQMEESIRVREGMRGRLTEVQAELANAALSITAENASRAKKEAELVARQEVLDARLQAEARTRERLEQEIERLEKGEREGMRAVSDLRKMVVVLDDLRKENDEVKRESMRYKREFEEARESGMSEVQRTRHYMQVEVDTANNQVNVVREDLENQILRLRTEIDQVKLDADTTRAKSEMLLEEAESSKQSELDAMKMKHADVLEDLQTQHERQLSNAVEDAQRHEQHLLERLSLSSAKTEHLQDRVTHLEDKLEVASQAARAAASAAKTARSASSSSPTAHGTLAKSSDLPEKISPQALRESIMVLQEQLQARESTIEDLEQQLSTADPEAPKKIEKRDDEIIWLRELLSVRKSDLTDIVSALETGRYDPDRVRDAAIRLRANLQMEEQERERAMNGGSAVSYTVDGIAKGLRDVASPRVAQAVGPLAAVWGNWRKGRAVDVDGGSGSSTPLRTNSPGNQSLLTGLLTPPANSTPRTSDPLGSESGGGKQPSAFGSTGQRFTSAQLANRPRNPSARPLDRKNPNQSMNNGPSSSSRENPPLPSGSRQSHSVRGSPTKSTTSTANTVTTHTTRGLRAGSGNFKRGTFGGGMLGGQEYSVKGAGIRMGVGGREGVTTPPMMRTSSYDLDARAEDFSDAGFYDDESFGGEEEGEGEGDADEGGEAGFDGRSVRGGGGELYG</sequence>
<feature type="compositionally biased region" description="Low complexity" evidence="3">
    <location>
        <begin position="2240"/>
        <end position="2254"/>
    </location>
</feature>
<dbReference type="PANTHER" id="PTHR32083:SF0">
    <property type="entry name" value="CILIA AND FLAGELLA-ASSOCIATED PROTEIN 58"/>
    <property type="match status" value="1"/>
</dbReference>
<feature type="compositionally biased region" description="Acidic residues" evidence="3">
    <location>
        <begin position="2612"/>
        <end position="2634"/>
    </location>
</feature>
<gene>
    <name evidence="4" type="ORF">MBM_03158</name>
</gene>
<evidence type="ECO:0000256" key="3">
    <source>
        <dbReference type="SAM" id="MobiDB-lite"/>
    </source>
</evidence>
<feature type="compositionally biased region" description="Basic residues" evidence="3">
    <location>
        <begin position="251"/>
        <end position="260"/>
    </location>
</feature>
<evidence type="ECO:0000256" key="1">
    <source>
        <dbReference type="ARBA" id="ARBA00023054"/>
    </source>
</evidence>
<feature type="compositionally biased region" description="Gly residues" evidence="3">
    <location>
        <begin position="2643"/>
        <end position="2652"/>
    </location>
</feature>
<evidence type="ECO:0000313" key="4">
    <source>
        <dbReference type="EMBL" id="EKD18916.1"/>
    </source>
</evidence>
<proteinExistence type="predicted"/>
<feature type="region of interest" description="Disordered" evidence="3">
    <location>
        <begin position="2610"/>
        <end position="2652"/>
    </location>
</feature>
<dbReference type="OMA" id="WGFAYDK"/>
<organism evidence="4 5">
    <name type="scientific">Marssonina brunnea f. sp. multigermtubi (strain MB_m1)</name>
    <name type="common">Marssonina leaf spot fungus</name>
    <dbReference type="NCBI Taxonomy" id="1072389"/>
    <lineage>
        <taxon>Eukaryota</taxon>
        <taxon>Fungi</taxon>
        <taxon>Dikarya</taxon>
        <taxon>Ascomycota</taxon>
        <taxon>Pezizomycotina</taxon>
        <taxon>Leotiomycetes</taxon>
        <taxon>Helotiales</taxon>
        <taxon>Drepanopezizaceae</taxon>
        <taxon>Drepanopeziza</taxon>
    </lineage>
</organism>
<feature type="region of interest" description="Disordered" evidence="3">
    <location>
        <begin position="244"/>
        <end position="381"/>
    </location>
</feature>
<feature type="compositionally biased region" description="Polar residues" evidence="3">
    <location>
        <begin position="2422"/>
        <end position="2437"/>
    </location>
</feature>
<feature type="coiled-coil region" evidence="2">
    <location>
        <begin position="2024"/>
        <end position="2143"/>
    </location>
</feature>
<feature type="region of interest" description="Disordered" evidence="3">
    <location>
        <begin position="873"/>
        <end position="943"/>
    </location>
</feature>
<feature type="region of interest" description="Disordered" evidence="3">
    <location>
        <begin position="460"/>
        <end position="484"/>
    </location>
</feature>
<dbReference type="GO" id="GO:0005856">
    <property type="term" value="C:cytoskeleton"/>
    <property type="evidence" value="ECO:0007669"/>
    <property type="project" value="TreeGrafter"/>
</dbReference>
<dbReference type="SMR" id="K1X106"/>
<evidence type="ECO:0000313" key="5">
    <source>
        <dbReference type="Proteomes" id="UP000006753"/>
    </source>
</evidence>
<feature type="region of interest" description="Disordered" evidence="3">
    <location>
        <begin position="2415"/>
        <end position="2565"/>
    </location>
</feature>
<feature type="region of interest" description="Disordered" evidence="3">
    <location>
        <begin position="2240"/>
        <end position="2265"/>
    </location>
</feature>
<dbReference type="InParanoid" id="K1X106"/>
<feature type="region of interest" description="Disordered" evidence="3">
    <location>
        <begin position="515"/>
        <end position="536"/>
    </location>
</feature>
<evidence type="ECO:0000256" key="2">
    <source>
        <dbReference type="SAM" id="Coils"/>
    </source>
</evidence>